<feature type="compositionally biased region" description="Basic and acidic residues" evidence="8">
    <location>
        <begin position="27"/>
        <end position="37"/>
    </location>
</feature>
<feature type="region of interest" description="Disordered" evidence="8">
    <location>
        <begin position="757"/>
        <end position="839"/>
    </location>
</feature>
<dbReference type="GO" id="GO:0005886">
    <property type="term" value="C:plasma membrane"/>
    <property type="evidence" value="ECO:0007669"/>
    <property type="project" value="UniProtKB-SubCell"/>
</dbReference>
<dbReference type="SMART" id="SM00327">
    <property type="entry name" value="VWA"/>
    <property type="match status" value="1"/>
</dbReference>
<dbReference type="InterPro" id="IPR002035">
    <property type="entry name" value="VWF_A"/>
</dbReference>
<keyword evidence="3" id="KW-1003">Cell membrane</keyword>
<feature type="region of interest" description="Disordered" evidence="8">
    <location>
        <begin position="1"/>
        <end position="209"/>
    </location>
</feature>
<dbReference type="Pfam" id="PF25057">
    <property type="entry name" value="CUT_N"/>
    <property type="match status" value="1"/>
</dbReference>
<comment type="subcellular location">
    <subcellularLocation>
        <location evidence="1">Cell membrane</location>
        <topology evidence="1">Single-pass type I membrane protein</topology>
    </subcellularLocation>
</comment>
<dbReference type="InterPro" id="IPR057475">
    <property type="entry name" value="CUT_C"/>
</dbReference>
<evidence type="ECO:0000259" key="10">
    <source>
        <dbReference type="PROSITE" id="PS50234"/>
    </source>
</evidence>
<feature type="compositionally biased region" description="Acidic residues" evidence="8">
    <location>
        <begin position="64"/>
        <end position="75"/>
    </location>
</feature>
<keyword evidence="5" id="KW-0732">Signal</keyword>
<feature type="domain" description="VWFA" evidence="10">
    <location>
        <begin position="231"/>
        <end position="392"/>
    </location>
</feature>
<dbReference type="InterPro" id="IPR036465">
    <property type="entry name" value="vWFA_dom_sf"/>
</dbReference>
<accession>A0A0N4Y6E3</accession>
<protein>
    <submittedName>
        <fullName evidence="14">VWFA domain-containing protein</fullName>
    </submittedName>
</protein>
<dbReference type="WBParaSite" id="NBR_0001164701-mRNA-1">
    <property type="protein sequence ID" value="NBR_0001164701-mRNA-1"/>
    <property type="gene ID" value="NBR_0001164701"/>
</dbReference>
<evidence type="ECO:0000256" key="5">
    <source>
        <dbReference type="ARBA" id="ARBA00022729"/>
    </source>
</evidence>
<evidence type="ECO:0000256" key="8">
    <source>
        <dbReference type="SAM" id="MobiDB-lite"/>
    </source>
</evidence>
<reference evidence="14" key="1">
    <citation type="submission" date="2017-02" db="UniProtKB">
        <authorList>
            <consortium name="WormBaseParasite"/>
        </authorList>
    </citation>
    <scope>IDENTIFICATION</scope>
</reference>
<organism evidence="14">
    <name type="scientific">Nippostrongylus brasiliensis</name>
    <name type="common">Rat hookworm</name>
    <dbReference type="NCBI Taxonomy" id="27835"/>
    <lineage>
        <taxon>Eukaryota</taxon>
        <taxon>Metazoa</taxon>
        <taxon>Ecdysozoa</taxon>
        <taxon>Nematoda</taxon>
        <taxon>Chromadorea</taxon>
        <taxon>Rhabditida</taxon>
        <taxon>Rhabditina</taxon>
        <taxon>Rhabditomorpha</taxon>
        <taxon>Strongyloidea</taxon>
        <taxon>Heligmosomidae</taxon>
        <taxon>Nippostrongylus</taxon>
    </lineage>
</organism>
<feature type="compositionally biased region" description="Polar residues" evidence="8">
    <location>
        <begin position="817"/>
        <end position="836"/>
    </location>
</feature>
<feature type="compositionally biased region" description="Low complexity" evidence="8">
    <location>
        <begin position="187"/>
        <end position="198"/>
    </location>
</feature>
<dbReference type="STRING" id="27835.A0A0N4Y6E3"/>
<keyword evidence="6 9" id="KW-1133">Transmembrane helix</keyword>
<dbReference type="InterPro" id="IPR001507">
    <property type="entry name" value="ZP_dom"/>
</dbReference>
<evidence type="ECO:0000313" key="13">
    <source>
        <dbReference type="Proteomes" id="UP000271162"/>
    </source>
</evidence>
<dbReference type="PANTHER" id="PTHR22907:SF40">
    <property type="entry name" value="TRANSMEMBRANE PROTEIN-RELATED"/>
    <property type="match status" value="1"/>
</dbReference>
<dbReference type="SUPFAM" id="SSF53300">
    <property type="entry name" value="vWA-like"/>
    <property type="match status" value="1"/>
</dbReference>
<keyword evidence="7 9" id="KW-0472">Membrane</keyword>
<evidence type="ECO:0000256" key="7">
    <source>
        <dbReference type="ARBA" id="ARBA00023136"/>
    </source>
</evidence>
<proteinExistence type="predicted"/>
<dbReference type="GO" id="GO:0042302">
    <property type="term" value="F:structural constituent of cuticle"/>
    <property type="evidence" value="ECO:0007669"/>
    <property type="project" value="UniProtKB-KW"/>
</dbReference>
<sequence length="857" mass="93740">MEDGGGYFANGLSTSTTSSPSTTPEAVMHREPLEKKPPPKLPPTEFQTQTEPSTEMKEEPQPTGDEEEEEETGQEEEPRIVTSRPIHVVQLEESEESTTQTTQRGTTMGIRVTTSSVGTTPEISTQTTSTRSYPNLPTRPQEEPEEPKEGEETFRMTSTTASEPFNARPDMFEEDTRPTAAHREPVTTSETTEQMTTSAPSVEVQPPPDTVFMPRGVCPIPNDPTDRNRSDVLFLLDSSNSFNEQKFMHAIQLILDTVSLVQYNSEPYLEFSLRKHNCKQWLIEDIADTDYMQGGSMLGKALEKVSKFAFTKNRGDRPDAENVLVILTDGRSDDRIQEPVEIAKKNNLTVLVIATLEASREYLVELAGDMDNVFQLRHDIKNSLPKKIAQRINSIATAPTAAVPTISSPPFEATDVNGMVHLHCSPLGFKISINAPPGFTGVAVVKGQEDKEECRKDIDVPNNAADHSTSFFVATKSCGVTSMVSIEPAGHNYTLILHLKHRNGLVTRADRAYLLQCFIGKPLEDQELTADLGVMKGELMIAETISLLSVPPTCAYSIRKDSPNGTIVKNAFVGETVYHRWECDGGEESNNVYGIQVHSCYASDDVDKKYPIVDSRGCSSDLALLSDPKYREDSLTAYAQSTAFAFQDAEQLKFVCKLSLCTRDGDGCEGVTPPACGGNSPELLATRRIRQQVSAMEGALSSALSTRVGVASSTPAAMQERVVEMLSSNGMWILLVLMVMVAMIGTVVLTRYAMSSTDATTTCSDPDTIISPPMSPLPPTRPSPVSSPIPLMDSPPPPMDQLTDVPAPPMPSVAVPTCSSEQPTAQSTSTSITLTPQEERNRRLATFMADFDRSRYV</sequence>
<feature type="compositionally biased region" description="Basic and acidic residues" evidence="8">
    <location>
        <begin position="170"/>
        <end position="185"/>
    </location>
</feature>
<dbReference type="EMBL" id="UYSL01020570">
    <property type="protein sequence ID" value="VDL75237.1"/>
    <property type="molecule type" value="Genomic_DNA"/>
</dbReference>
<gene>
    <name evidence="12" type="ORF">NBR_LOCUS11648</name>
</gene>
<feature type="transmembrane region" description="Helical" evidence="9">
    <location>
        <begin position="730"/>
        <end position="749"/>
    </location>
</feature>
<feature type="compositionally biased region" description="Low complexity" evidence="8">
    <location>
        <begin position="13"/>
        <end position="24"/>
    </location>
</feature>
<dbReference type="AlphaFoldDB" id="A0A0N4Y6E3"/>
<evidence type="ECO:0000259" key="11">
    <source>
        <dbReference type="PROSITE" id="PS51034"/>
    </source>
</evidence>
<reference evidence="12 13" key="2">
    <citation type="submission" date="2018-11" db="EMBL/GenBank/DDBJ databases">
        <authorList>
            <consortium name="Pathogen Informatics"/>
        </authorList>
    </citation>
    <scope>NUCLEOTIDE SEQUENCE [LARGE SCALE GENOMIC DNA]</scope>
</reference>
<evidence type="ECO:0000313" key="12">
    <source>
        <dbReference type="EMBL" id="VDL75237.1"/>
    </source>
</evidence>
<dbReference type="CDD" id="cd01450">
    <property type="entry name" value="vWFA_subfamily_ECM"/>
    <property type="match status" value="1"/>
</dbReference>
<dbReference type="PROSITE" id="PS50234">
    <property type="entry name" value="VWFA"/>
    <property type="match status" value="1"/>
</dbReference>
<feature type="compositionally biased region" description="Pro residues" evidence="8">
    <location>
        <begin position="773"/>
        <end position="799"/>
    </location>
</feature>
<feature type="domain" description="ZP" evidence="11">
    <location>
        <begin position="423"/>
        <end position="675"/>
    </location>
</feature>
<evidence type="ECO:0000256" key="3">
    <source>
        <dbReference type="ARBA" id="ARBA00022475"/>
    </source>
</evidence>
<keyword evidence="4 9" id="KW-0812">Transmembrane</keyword>
<keyword evidence="13" id="KW-1185">Reference proteome</keyword>
<dbReference type="PANTHER" id="PTHR22907">
    <property type="entry name" value="GH04558P"/>
    <property type="match status" value="1"/>
</dbReference>
<evidence type="ECO:0000313" key="14">
    <source>
        <dbReference type="WBParaSite" id="NBR_0001164701-mRNA-1"/>
    </source>
</evidence>
<dbReference type="Proteomes" id="UP000271162">
    <property type="component" value="Unassembled WGS sequence"/>
</dbReference>
<dbReference type="InterPro" id="IPR056953">
    <property type="entry name" value="CUT_N"/>
</dbReference>
<keyword evidence="2" id="KW-0193">Cuticle</keyword>
<evidence type="ECO:0000256" key="4">
    <source>
        <dbReference type="ARBA" id="ARBA00022692"/>
    </source>
</evidence>
<name>A0A0N4Y6E3_NIPBR</name>
<evidence type="ECO:0000256" key="2">
    <source>
        <dbReference type="ARBA" id="ARBA00022460"/>
    </source>
</evidence>
<dbReference type="Pfam" id="PF25301">
    <property type="entry name" value="CUT_C"/>
    <property type="match status" value="1"/>
</dbReference>
<evidence type="ECO:0000256" key="9">
    <source>
        <dbReference type="SAM" id="Phobius"/>
    </source>
</evidence>
<dbReference type="SMART" id="SM00241">
    <property type="entry name" value="ZP"/>
    <property type="match status" value="1"/>
</dbReference>
<dbReference type="Pfam" id="PF00092">
    <property type="entry name" value="VWA"/>
    <property type="match status" value="1"/>
</dbReference>
<evidence type="ECO:0000256" key="6">
    <source>
        <dbReference type="ARBA" id="ARBA00022989"/>
    </source>
</evidence>
<dbReference type="Gene3D" id="3.40.50.410">
    <property type="entry name" value="von Willebrand factor, type A domain"/>
    <property type="match status" value="1"/>
</dbReference>
<dbReference type="PROSITE" id="PS51034">
    <property type="entry name" value="ZP_2"/>
    <property type="match status" value="1"/>
</dbReference>
<evidence type="ECO:0000256" key="1">
    <source>
        <dbReference type="ARBA" id="ARBA00004251"/>
    </source>
</evidence>
<dbReference type="PRINTS" id="PR00453">
    <property type="entry name" value="VWFADOMAIN"/>
</dbReference>
<dbReference type="InterPro" id="IPR051962">
    <property type="entry name" value="Cuticlin"/>
</dbReference>
<feature type="compositionally biased region" description="Low complexity" evidence="8">
    <location>
        <begin position="119"/>
        <end position="130"/>
    </location>
</feature>